<protein>
    <recommendedName>
        <fullName evidence="2">DUF4378 domain-containing protein</fullName>
    </recommendedName>
</protein>
<dbReference type="PANTHER" id="PTHR46836">
    <property type="entry name" value="AFADIN"/>
    <property type="match status" value="1"/>
</dbReference>
<reference evidence="3 4" key="1">
    <citation type="submission" date="2019-01" db="EMBL/GenBank/DDBJ databases">
        <title>Sequencing of cultivated peanut Arachis hypogaea provides insights into genome evolution and oil improvement.</title>
        <authorList>
            <person name="Chen X."/>
        </authorList>
    </citation>
    <scope>NUCLEOTIDE SEQUENCE [LARGE SCALE GENOMIC DNA]</scope>
    <source>
        <strain evidence="4">cv. Fuhuasheng</strain>
        <tissue evidence="3">Leaves</tissue>
    </source>
</reference>
<comment type="caution">
    <text evidence="3">The sequence shown here is derived from an EMBL/GenBank/DDBJ whole genome shotgun (WGS) entry which is preliminary data.</text>
</comment>
<dbReference type="InterPro" id="IPR025486">
    <property type="entry name" value="DUF4378"/>
</dbReference>
<organism evidence="3 4">
    <name type="scientific">Arachis hypogaea</name>
    <name type="common">Peanut</name>
    <dbReference type="NCBI Taxonomy" id="3818"/>
    <lineage>
        <taxon>Eukaryota</taxon>
        <taxon>Viridiplantae</taxon>
        <taxon>Streptophyta</taxon>
        <taxon>Embryophyta</taxon>
        <taxon>Tracheophyta</taxon>
        <taxon>Spermatophyta</taxon>
        <taxon>Magnoliopsida</taxon>
        <taxon>eudicotyledons</taxon>
        <taxon>Gunneridae</taxon>
        <taxon>Pentapetalae</taxon>
        <taxon>rosids</taxon>
        <taxon>fabids</taxon>
        <taxon>Fabales</taxon>
        <taxon>Fabaceae</taxon>
        <taxon>Papilionoideae</taxon>
        <taxon>50 kb inversion clade</taxon>
        <taxon>dalbergioids sensu lato</taxon>
        <taxon>Dalbergieae</taxon>
        <taxon>Pterocarpus clade</taxon>
        <taxon>Arachis</taxon>
    </lineage>
</organism>
<keyword evidence="4" id="KW-1185">Reference proteome</keyword>
<evidence type="ECO:0000256" key="1">
    <source>
        <dbReference type="SAM" id="MobiDB-lite"/>
    </source>
</evidence>
<feature type="region of interest" description="Disordered" evidence="1">
    <location>
        <begin position="101"/>
        <end position="127"/>
    </location>
</feature>
<dbReference type="PANTHER" id="PTHR46836:SF7">
    <property type="entry name" value="PHOSPHATIDYLINOSITOL N-ACETYGLUCOSAMINLYTRANSFERASE SUBUNIT P-LIKE PROTEIN"/>
    <property type="match status" value="1"/>
</dbReference>
<dbReference type="AlphaFoldDB" id="A0A445DAE8"/>
<feature type="compositionally biased region" description="Polar residues" evidence="1">
    <location>
        <begin position="366"/>
        <end position="381"/>
    </location>
</feature>
<feature type="compositionally biased region" description="Basic residues" evidence="1">
    <location>
        <begin position="101"/>
        <end position="111"/>
    </location>
</feature>
<evidence type="ECO:0000313" key="4">
    <source>
        <dbReference type="Proteomes" id="UP000289738"/>
    </source>
</evidence>
<feature type="region of interest" description="Disordered" evidence="1">
    <location>
        <begin position="362"/>
        <end position="403"/>
    </location>
</feature>
<evidence type="ECO:0000313" key="3">
    <source>
        <dbReference type="EMBL" id="RYR60141.1"/>
    </source>
</evidence>
<proteinExistence type="predicted"/>
<name>A0A445DAE8_ARAHY</name>
<feature type="domain" description="DUF4378" evidence="2">
    <location>
        <begin position="549"/>
        <end position="702"/>
    </location>
</feature>
<accession>A0A445DAE8</accession>
<dbReference type="STRING" id="3818.A0A445DAE8"/>
<feature type="compositionally biased region" description="Low complexity" evidence="1">
    <location>
        <begin position="394"/>
        <end position="403"/>
    </location>
</feature>
<feature type="compositionally biased region" description="Polar residues" evidence="1">
    <location>
        <begin position="435"/>
        <end position="460"/>
    </location>
</feature>
<dbReference type="EMBL" id="SDMP01000004">
    <property type="protein sequence ID" value="RYR60141.1"/>
    <property type="molecule type" value="Genomic_DNA"/>
</dbReference>
<evidence type="ECO:0000259" key="2">
    <source>
        <dbReference type="Pfam" id="PF14309"/>
    </source>
</evidence>
<feature type="region of interest" description="Disordered" evidence="1">
    <location>
        <begin position="420"/>
        <end position="481"/>
    </location>
</feature>
<sequence>MQWSFSIMGATKLQEKSSFTCTQFSHNNKKKGGKKRIPRIGSSRFDIPYLLFLLNMESTHQPPSVILKLMGLDKVSPREPVRDKPKVLSEEYLQKVASIGVRKKRSSHQHRSLGTGTDEEMEEPEGVSRVVKTIRRDKHDNPSREIGKENPYFLGTKAKCSPQQLLMDASNVNQGKLSQKDVHEHGEAGLYELLRLPKSQLDMKGDTFNSATSKANSRKEGNGVLFPSSCKYSRLANGMLQEVFYPKITRVYPEMREIRKISRDDDFGKQSSRSFCKISENVSVQAGNATKRVLGTVPGDGTTNMNKQSRFGNVNIKTNLRCKVDDKHSRVRKVDLCGSSLIADNRRSITEDNLFEKYWGLRKSSKNSPPQKSRNQSINHNDYSETMDLRSSSEKSQSSSSFSDINHIKENYAGLYNPTMQQCESTGLPGDNDALSHSSSASTQQDASELQEDSVSSLLSGTDPDSLGSSEDSCEPSPISVLMNPSFGNKTSFNLKTSGADVYDFSEDDDEVFALNISSDEECGDKSVTGEYEEKKDLVGSFRSEESRDFSYLVEVLTEAGVLNRSLFTDFSTWHSAECPISTSVFENLEKKFGEQKFWKRSERRLLFDRINAGLSKIMQPCAAYVPTWEKPVSRRLSAELSDNMIEEEIWWMLVAQEKKAIKDSADNDMLGGEISWIELGESIEDIVREIVKLLIEDLAQEMVDSLENF</sequence>
<dbReference type="Proteomes" id="UP000289738">
    <property type="component" value="Chromosome A04"/>
</dbReference>
<gene>
    <name evidence="3" type="ORF">Ahy_A04g017229</name>
</gene>
<dbReference type="Pfam" id="PF14309">
    <property type="entry name" value="DUF4378"/>
    <property type="match status" value="1"/>
</dbReference>